<dbReference type="Proteomes" id="UP000054988">
    <property type="component" value="Unassembled WGS sequence"/>
</dbReference>
<accession>A0A0W0F0R7</accession>
<dbReference type="eggNOG" id="KOG0351">
    <property type="taxonomic scope" value="Eukaryota"/>
</dbReference>
<feature type="region of interest" description="Disordered" evidence="2">
    <location>
        <begin position="228"/>
        <end position="251"/>
    </location>
</feature>
<evidence type="ECO:0000256" key="1">
    <source>
        <dbReference type="ARBA" id="ARBA00005446"/>
    </source>
</evidence>
<dbReference type="SMART" id="SM00487">
    <property type="entry name" value="DEXDc"/>
    <property type="match status" value="1"/>
</dbReference>
<evidence type="ECO:0000259" key="3">
    <source>
        <dbReference type="SMART" id="SM00487"/>
    </source>
</evidence>
<dbReference type="GO" id="GO:0043138">
    <property type="term" value="F:3'-5' DNA helicase activity"/>
    <property type="evidence" value="ECO:0007669"/>
    <property type="project" value="TreeGrafter"/>
</dbReference>
<proteinExistence type="inferred from homology"/>
<dbReference type="InterPro" id="IPR011545">
    <property type="entry name" value="DEAD/DEAH_box_helicase_dom"/>
</dbReference>
<dbReference type="InterPro" id="IPR027417">
    <property type="entry name" value="P-loop_NTPase"/>
</dbReference>
<dbReference type="PANTHER" id="PTHR13710:SF154">
    <property type="entry name" value="RECQ HELICASE, PUTATIVE (AFU_ORTHOLOGUE AFUA_6G14720)-RELATED"/>
    <property type="match status" value="1"/>
</dbReference>
<dbReference type="GO" id="GO:0005694">
    <property type="term" value="C:chromosome"/>
    <property type="evidence" value="ECO:0007669"/>
    <property type="project" value="TreeGrafter"/>
</dbReference>
<gene>
    <name evidence="4" type="ORF">WG66_17507</name>
</gene>
<dbReference type="InterPro" id="IPR022698">
    <property type="entry name" value="OrsD"/>
</dbReference>
<evidence type="ECO:0000313" key="4">
    <source>
        <dbReference type="EMBL" id="KTB29901.1"/>
    </source>
</evidence>
<evidence type="ECO:0000313" key="5">
    <source>
        <dbReference type="Proteomes" id="UP000054988"/>
    </source>
</evidence>
<name>A0A0W0F0R7_MONRR</name>
<protein>
    <recommendedName>
        <fullName evidence="3">Helicase ATP-binding domain-containing protein</fullName>
    </recommendedName>
</protein>
<dbReference type="Pfam" id="PF12013">
    <property type="entry name" value="OrsD"/>
    <property type="match status" value="1"/>
</dbReference>
<dbReference type="GO" id="GO:0000724">
    <property type="term" value="P:double-strand break repair via homologous recombination"/>
    <property type="evidence" value="ECO:0007669"/>
    <property type="project" value="TreeGrafter"/>
</dbReference>
<feature type="compositionally biased region" description="Acidic residues" evidence="2">
    <location>
        <begin position="231"/>
        <end position="243"/>
    </location>
</feature>
<dbReference type="InterPro" id="IPR014001">
    <property type="entry name" value="Helicase_ATP-bd"/>
</dbReference>
<feature type="domain" description="Helicase ATP-binding" evidence="3">
    <location>
        <begin position="1154"/>
        <end position="1344"/>
    </location>
</feature>
<sequence>MRYPCTKEGCPYPNTGANRNAHDQTFHGAYHDFPYNGNSITVYRQPDYTLKCPCGSPNHTRYNFRRLMKICKYDVHPSWNDKCENDGDDPNPVIYNFDCPSQSNELHQPEPNESYAPQQNESEASVPLRILDVSQPGTNSQTNPPLHRRSLSLDECIERDGRLRDVAMDTEMETSNGDSICVEDHIDDDVLMDTLTGDDIEMGAAEEIDDRREEWAGDEDEVMDVLPDQEAPTEDDVEEEDYDPSQPTPPTHEITLLLAKYSIFVDPVYRLSICTQCRTPVPHNYMRTHQANHLKGAAIPSKLRLPKKETIISYLELLNAHDPLPVPDHPIEPIHGVKIVSGVRCTIDQCTAIRSDESVLGNHWRKDHSATEERTFRKVRCQPLGIFRRDLRYVEVIEIEPISSRALKDIQRVADEANLLIPSEVYTAPDTASERNPVFAQLNWDDVLDGVRIADIRQIAQVANKHTEPHLEQLRTLVRDYYEEVTLNLHKIGTFARRCLLSSNPSELKAKPFRRPQERGTVIKDSDYISQFLSFLIRSFDTTIPNFPIVLHADTKTLLIDISNRLKGMNDSTDSRTFKFMIHQAIWSLLSKPSHKFVCDENMCPFTRFLIATHLLDDHGTFAKPNMITPNIAKAQWCFRATGAWEVIRLAEDYQGNTLRAYQEHVRMYLTETNTTLFTTLRQNMMLLKALARRQQGIARFNWNHDMTVLSIDQWPIRVADFINGVKSSIASVREGIKRLFRGCKYDDLEKHIEEGMVPDASGQPKWFTDSPQENRCRYSFFEEESNGFLDQRDRLLNHLVNDDKLFTTVADMPIIPSKGAIHEWFGQLDDVIREIFYLVVSTWGGGARGTELQHLLYANYPRHHRNLFMLNGLLTVVTEYIKTQSLTGAGKTIARTPAFEVATLLILVLWQAYWAAGHIGKYIGMETEDAQRYFYEVFVLSGEAMMSEDFSKALGRFNSIHLGFEVKLRDHRQLMSCMQISLTRSTVYDSDDSDVNAQWARESFGHSVEMGRSHYGLEMASAVTHLSSDSMAYMQRVSFRWQAVLELLHPILRKKLVKGPNGLPTTDSTIRLDEHLKEHFSALGDLLGDTFKVFEDRIIQTIHRNMQVFGSQLFNQLMHVRNMPVYCQTHTPAVHPTIRVTLQRILGRKGGDRPRFTSAEQAELINSIGSSMHVFGIIETGGGKSAAFFAGPKLFPSSLFVVVCPLVALTNDLQRRLTEYEIAGGRWGDPNLNIHHAQIILVSAHQAGTDEFYQWLSCPAVKSKLKRIFIDEAHKIITDITYRPCFKLFHYLTCTGVPITFLSGSLMPRSMPSILEIMKISDPRLVDEIRRYTGRPNLKYSVQQIEAAEYSDIVIGKVLEWSSDMDSKDRGMIFTRTIDEAKTLQERLDIPIYIAELRVRGGTKTKAEPGVAGGSCCKCESRSTGEGYDGPSPHLFRFYALQDLRG</sequence>
<reference evidence="4 5" key="1">
    <citation type="submission" date="2015-12" db="EMBL/GenBank/DDBJ databases">
        <title>Draft genome sequence of Moniliophthora roreri, the causal agent of frosty pod rot of cacao.</title>
        <authorList>
            <person name="Aime M.C."/>
            <person name="Diaz-Valderrama J.R."/>
            <person name="Kijpornyongpan T."/>
            <person name="Phillips-Mora W."/>
        </authorList>
    </citation>
    <scope>NUCLEOTIDE SEQUENCE [LARGE SCALE GENOMIC DNA]</scope>
    <source>
        <strain evidence="4 5">MCA 2952</strain>
    </source>
</reference>
<dbReference type="GO" id="GO:0003676">
    <property type="term" value="F:nucleic acid binding"/>
    <property type="evidence" value="ECO:0007669"/>
    <property type="project" value="InterPro"/>
</dbReference>
<dbReference type="GO" id="GO:0005524">
    <property type="term" value="F:ATP binding"/>
    <property type="evidence" value="ECO:0007669"/>
    <property type="project" value="InterPro"/>
</dbReference>
<dbReference type="GO" id="GO:0009378">
    <property type="term" value="F:four-way junction helicase activity"/>
    <property type="evidence" value="ECO:0007669"/>
    <property type="project" value="TreeGrafter"/>
</dbReference>
<dbReference type="Gene3D" id="3.40.50.300">
    <property type="entry name" value="P-loop containing nucleotide triphosphate hydrolases"/>
    <property type="match status" value="1"/>
</dbReference>
<dbReference type="GO" id="GO:0005737">
    <property type="term" value="C:cytoplasm"/>
    <property type="evidence" value="ECO:0007669"/>
    <property type="project" value="TreeGrafter"/>
</dbReference>
<feature type="region of interest" description="Disordered" evidence="2">
    <location>
        <begin position="99"/>
        <end position="123"/>
    </location>
</feature>
<dbReference type="PANTHER" id="PTHR13710">
    <property type="entry name" value="DNA HELICASE RECQ FAMILY MEMBER"/>
    <property type="match status" value="1"/>
</dbReference>
<comment type="caution">
    <text evidence="4">The sequence shown here is derived from an EMBL/GenBank/DDBJ whole genome shotgun (WGS) entry which is preliminary data.</text>
</comment>
<comment type="similarity">
    <text evidence="1">Belongs to the helicase family. RecQ subfamily.</text>
</comment>
<dbReference type="EMBL" id="LATX01002406">
    <property type="protein sequence ID" value="KTB29901.1"/>
    <property type="molecule type" value="Genomic_DNA"/>
</dbReference>
<organism evidence="4 5">
    <name type="scientific">Moniliophthora roreri</name>
    <name type="common">Frosty pod rot fungus</name>
    <name type="synonym">Monilia roreri</name>
    <dbReference type="NCBI Taxonomy" id="221103"/>
    <lineage>
        <taxon>Eukaryota</taxon>
        <taxon>Fungi</taxon>
        <taxon>Dikarya</taxon>
        <taxon>Basidiomycota</taxon>
        <taxon>Agaricomycotina</taxon>
        <taxon>Agaricomycetes</taxon>
        <taxon>Agaricomycetidae</taxon>
        <taxon>Agaricales</taxon>
        <taxon>Marasmiineae</taxon>
        <taxon>Marasmiaceae</taxon>
        <taxon>Moniliophthora</taxon>
    </lineage>
</organism>
<dbReference type="SUPFAM" id="SSF52540">
    <property type="entry name" value="P-loop containing nucleoside triphosphate hydrolases"/>
    <property type="match status" value="1"/>
</dbReference>
<evidence type="ECO:0000256" key="2">
    <source>
        <dbReference type="SAM" id="MobiDB-lite"/>
    </source>
</evidence>
<dbReference type="Pfam" id="PF00270">
    <property type="entry name" value="DEAD"/>
    <property type="match status" value="1"/>
</dbReference>